<keyword evidence="2" id="KW-0732">Signal</keyword>
<protein>
    <submittedName>
        <fullName evidence="3">Uncharacterized protein</fullName>
    </submittedName>
</protein>
<feature type="region of interest" description="Disordered" evidence="1">
    <location>
        <begin position="29"/>
        <end position="59"/>
    </location>
</feature>
<evidence type="ECO:0000256" key="2">
    <source>
        <dbReference type="SAM" id="SignalP"/>
    </source>
</evidence>
<accession>A0ABN1PB56</accession>
<name>A0ABN1PB56_9ACTN</name>
<feature type="chain" id="PRO_5047238553" evidence="2">
    <location>
        <begin position="22"/>
        <end position="59"/>
    </location>
</feature>
<keyword evidence="4" id="KW-1185">Reference proteome</keyword>
<feature type="compositionally biased region" description="Polar residues" evidence="1">
    <location>
        <begin position="36"/>
        <end position="45"/>
    </location>
</feature>
<dbReference type="Proteomes" id="UP001501005">
    <property type="component" value="Unassembled WGS sequence"/>
</dbReference>
<proteinExistence type="predicted"/>
<comment type="caution">
    <text evidence="3">The sequence shown here is derived from an EMBL/GenBank/DDBJ whole genome shotgun (WGS) entry which is preliminary data.</text>
</comment>
<evidence type="ECO:0000256" key="1">
    <source>
        <dbReference type="SAM" id="MobiDB-lite"/>
    </source>
</evidence>
<dbReference type="EMBL" id="BAAAHG010000046">
    <property type="protein sequence ID" value="GAA0925035.1"/>
    <property type="molecule type" value="Genomic_DNA"/>
</dbReference>
<gene>
    <name evidence="3" type="ORF">GCM10009549_45880</name>
</gene>
<evidence type="ECO:0000313" key="4">
    <source>
        <dbReference type="Proteomes" id="UP001501005"/>
    </source>
</evidence>
<evidence type="ECO:0000313" key="3">
    <source>
        <dbReference type="EMBL" id="GAA0925035.1"/>
    </source>
</evidence>
<feature type="signal peptide" evidence="2">
    <location>
        <begin position="1"/>
        <end position="21"/>
    </location>
</feature>
<reference evidence="3 4" key="1">
    <citation type="journal article" date="2019" name="Int. J. Syst. Evol. Microbiol.">
        <title>The Global Catalogue of Microorganisms (GCM) 10K type strain sequencing project: providing services to taxonomists for standard genome sequencing and annotation.</title>
        <authorList>
            <consortium name="The Broad Institute Genomics Platform"/>
            <consortium name="The Broad Institute Genome Sequencing Center for Infectious Disease"/>
            <person name="Wu L."/>
            <person name="Ma J."/>
        </authorList>
    </citation>
    <scope>NUCLEOTIDE SEQUENCE [LARGE SCALE GENOMIC DNA]</scope>
    <source>
        <strain evidence="3 4">JCM 10673</strain>
    </source>
</reference>
<sequence>MTPLYLAALALVLLWSLAAYAIRRAPAGASGRYQGLPNSGPSTSGPMACAISTRSSYWK</sequence>
<organism evidence="3 4">
    <name type="scientific">Streptomyces thermoalcalitolerans</name>
    <dbReference type="NCBI Taxonomy" id="65605"/>
    <lineage>
        <taxon>Bacteria</taxon>
        <taxon>Bacillati</taxon>
        <taxon>Actinomycetota</taxon>
        <taxon>Actinomycetes</taxon>
        <taxon>Kitasatosporales</taxon>
        <taxon>Streptomycetaceae</taxon>
        <taxon>Streptomyces</taxon>
    </lineage>
</organism>